<evidence type="ECO:0000256" key="1">
    <source>
        <dbReference type="SAM" id="MobiDB-lite"/>
    </source>
</evidence>
<dbReference type="AlphaFoldDB" id="A0A2J6PKU2"/>
<sequence>MGWKMETLGGQRRCDSRQEGARRQDNNNTSTRHSTIKSISGIKDGEKVSIDLSTVYWSNTQPIEKARFMSSRKSTGGYLKHHAVSTHQSHRTPNPRQRSQGSQKMFPLRHRPQPRMESRSSIHETPVRSYFATCDSAPLRDGQKEKQRPIEAHSVTTGLSRLQP</sequence>
<feature type="region of interest" description="Disordered" evidence="1">
    <location>
        <begin position="73"/>
        <end position="164"/>
    </location>
</feature>
<feature type="compositionally biased region" description="Polar residues" evidence="1">
    <location>
        <begin position="91"/>
        <end position="103"/>
    </location>
</feature>
<dbReference type="Proteomes" id="UP000235672">
    <property type="component" value="Unassembled WGS sequence"/>
</dbReference>
<organism evidence="2 3">
    <name type="scientific">Hyaloscypha hepaticicola</name>
    <dbReference type="NCBI Taxonomy" id="2082293"/>
    <lineage>
        <taxon>Eukaryota</taxon>
        <taxon>Fungi</taxon>
        <taxon>Dikarya</taxon>
        <taxon>Ascomycota</taxon>
        <taxon>Pezizomycotina</taxon>
        <taxon>Leotiomycetes</taxon>
        <taxon>Helotiales</taxon>
        <taxon>Hyaloscyphaceae</taxon>
        <taxon>Hyaloscypha</taxon>
    </lineage>
</organism>
<proteinExistence type="predicted"/>
<accession>A0A2J6PKU2</accession>
<gene>
    <name evidence="2" type="ORF">NA56DRAFT_710714</name>
</gene>
<protein>
    <submittedName>
        <fullName evidence="2">Uncharacterized protein</fullName>
    </submittedName>
</protein>
<feature type="compositionally biased region" description="Basic and acidic residues" evidence="1">
    <location>
        <begin position="12"/>
        <end position="25"/>
    </location>
</feature>
<feature type="compositionally biased region" description="Polar residues" evidence="1">
    <location>
        <begin position="154"/>
        <end position="164"/>
    </location>
</feature>
<evidence type="ECO:0000313" key="2">
    <source>
        <dbReference type="EMBL" id="PMD14643.1"/>
    </source>
</evidence>
<keyword evidence="3" id="KW-1185">Reference proteome</keyword>
<evidence type="ECO:0000313" key="3">
    <source>
        <dbReference type="Proteomes" id="UP000235672"/>
    </source>
</evidence>
<feature type="compositionally biased region" description="Basic residues" evidence="1">
    <location>
        <begin position="79"/>
        <end position="90"/>
    </location>
</feature>
<feature type="compositionally biased region" description="Basic and acidic residues" evidence="1">
    <location>
        <begin position="114"/>
        <end position="126"/>
    </location>
</feature>
<dbReference type="EMBL" id="KZ613520">
    <property type="protein sequence ID" value="PMD14643.1"/>
    <property type="molecule type" value="Genomic_DNA"/>
</dbReference>
<feature type="compositionally biased region" description="Basic and acidic residues" evidence="1">
    <location>
        <begin position="141"/>
        <end position="151"/>
    </location>
</feature>
<feature type="region of interest" description="Disordered" evidence="1">
    <location>
        <begin position="1"/>
        <end position="40"/>
    </location>
</feature>
<reference evidence="2 3" key="1">
    <citation type="submission" date="2016-05" db="EMBL/GenBank/DDBJ databases">
        <title>A degradative enzymes factory behind the ericoid mycorrhizal symbiosis.</title>
        <authorList>
            <consortium name="DOE Joint Genome Institute"/>
            <person name="Martino E."/>
            <person name="Morin E."/>
            <person name="Grelet G."/>
            <person name="Kuo A."/>
            <person name="Kohler A."/>
            <person name="Daghino S."/>
            <person name="Barry K."/>
            <person name="Choi C."/>
            <person name="Cichocki N."/>
            <person name="Clum A."/>
            <person name="Copeland A."/>
            <person name="Hainaut M."/>
            <person name="Haridas S."/>
            <person name="Labutti K."/>
            <person name="Lindquist E."/>
            <person name="Lipzen A."/>
            <person name="Khouja H.-R."/>
            <person name="Murat C."/>
            <person name="Ohm R."/>
            <person name="Olson A."/>
            <person name="Spatafora J."/>
            <person name="Veneault-Fourrey C."/>
            <person name="Henrissat B."/>
            <person name="Grigoriev I."/>
            <person name="Martin F."/>
            <person name="Perotto S."/>
        </authorList>
    </citation>
    <scope>NUCLEOTIDE SEQUENCE [LARGE SCALE GENOMIC DNA]</scope>
    <source>
        <strain evidence="2 3">UAMH 7357</strain>
    </source>
</reference>
<name>A0A2J6PKU2_9HELO</name>
<feature type="compositionally biased region" description="Polar residues" evidence="1">
    <location>
        <begin position="26"/>
        <end position="38"/>
    </location>
</feature>